<protein>
    <submittedName>
        <fullName evidence="1">Tail tube A</fullName>
    </submittedName>
</protein>
<reference evidence="1 2" key="1">
    <citation type="submission" date="2010-09" db="EMBL/GenBank/DDBJ databases">
        <title>The Genome Sequence of Prochlorococcus phage P-GSP1.</title>
        <authorList>
            <consortium name="The Broad Institute Genome Sequencing Platform"/>
            <person name="Henn M.R."/>
            <person name="Sullivan M.S."/>
            <person name="Osburne M.S."/>
            <person name="Levin J."/>
            <person name="Malboeuf C."/>
            <person name="Casali M."/>
            <person name="Russ C."/>
            <person name="Lennon N."/>
            <person name="Chapman S.B."/>
            <person name="Erlich R."/>
            <person name="Young S.K."/>
            <person name="Yandava C."/>
            <person name="Zeng Q."/>
            <person name="Alvarado L."/>
            <person name="Anderson S."/>
            <person name="Berlin A."/>
            <person name="Chen Z."/>
            <person name="Freedman E."/>
            <person name="Gellesch M."/>
            <person name="Goldberg J."/>
            <person name="Green L."/>
            <person name="Griggs A."/>
            <person name="Gujja S."/>
            <person name="Heilman E.R."/>
            <person name="Heiman D."/>
            <person name="Hollinger A."/>
            <person name="Howarth C."/>
            <person name="Larson L."/>
            <person name="Mehta T."/>
            <person name="Pearson M."/>
            <person name="Roberts A."/>
            <person name="Ryan E."/>
            <person name="Saif S."/>
            <person name="Shea T."/>
            <person name="Shenoy N."/>
            <person name="Sisk P."/>
            <person name="Stolte C."/>
            <person name="Sykes S."/>
            <person name="White J."/>
            <person name="Yu Q."/>
            <person name="Coleman M.L."/>
            <person name="Huang K.H."/>
            <person name="Weigele P.R."/>
            <person name="DeFrancesco A.S."/>
            <person name="Kern S.E."/>
            <person name="Thompson L.R."/>
            <person name="Fu R."/>
            <person name="Hombeck B."/>
            <person name="Chisholm S.W."/>
            <person name="Haas B."/>
            <person name="Nusbaum C."/>
            <person name="Birren B."/>
        </authorList>
    </citation>
    <scope>NUCLEOTIDE SEQUENCE [LARGE SCALE GENOMIC DNA]</scope>
    <source>
        <strain evidence="1 2">P-GSP1</strain>
    </source>
</reference>
<dbReference type="Pfam" id="PF17212">
    <property type="entry name" value="Tube"/>
    <property type="match status" value="1"/>
</dbReference>
<name>M1U3L0_9CAUD</name>
<dbReference type="Proteomes" id="UP000204021">
    <property type="component" value="Segment"/>
</dbReference>
<dbReference type="OrthoDB" id="9247at10239"/>
<dbReference type="InterPro" id="IPR033767">
    <property type="entry name" value="Tail_Gp11"/>
</dbReference>
<accession>M1U3L0</accession>
<dbReference type="KEGG" id="vg:15013690"/>
<proteinExistence type="predicted"/>
<keyword evidence="2" id="KW-1185">Reference proteome</keyword>
<sequence>MTTQIATDTELSAVNSILGSIGQSPVTTLGTVTTDATNTGQEIVNTFANPQIAMIHGLLMEVTKDVQNEGWHFNKEDHVKISPDANGHYIIPTNYLRYDIYEGLSDRTKDVVRKDGKLYDNVHHTFVFSGDHYFDITYLLAFNDVPPAIQRYIIARASVRAATQLVANADLVKLLQLEEAQTKATALEYDCEQGDHTFFGFPHESNYRSYQPYKALIR</sequence>
<evidence type="ECO:0000313" key="1">
    <source>
        <dbReference type="EMBL" id="AGG54648.1"/>
    </source>
</evidence>
<evidence type="ECO:0000313" key="2">
    <source>
        <dbReference type="Proteomes" id="UP000204021"/>
    </source>
</evidence>
<dbReference type="GeneID" id="15013690"/>
<dbReference type="RefSeq" id="YP_007677709.1">
    <property type="nucleotide sequence ID" value="NC_020878.1"/>
</dbReference>
<gene>
    <name evidence="1" type="ORF">PRQG_00045</name>
</gene>
<dbReference type="EMBL" id="HQ332140">
    <property type="protein sequence ID" value="AGG54648.1"/>
    <property type="molecule type" value="Genomic_DNA"/>
</dbReference>
<organism evidence="1 2">
    <name type="scientific">Prochlorococcus phage P-GSP1</name>
    <dbReference type="NCBI Taxonomy" id="382262"/>
    <lineage>
        <taxon>Viruses</taxon>
        <taxon>Duplodnaviria</taxon>
        <taxon>Heunggongvirae</taxon>
        <taxon>Uroviricota</taxon>
        <taxon>Caudoviricetes</taxon>
        <taxon>Autographivirales</taxon>
        <taxon>Lingvirus</taxon>
        <taxon>Lingvirus PGSP1</taxon>
    </lineage>
</organism>